<evidence type="ECO:0000256" key="1">
    <source>
        <dbReference type="ARBA" id="ARBA00008056"/>
    </source>
</evidence>
<dbReference type="InterPro" id="IPR026992">
    <property type="entry name" value="DIOX_N"/>
</dbReference>
<dbReference type="Proteomes" id="UP000504638">
    <property type="component" value="Unplaced"/>
</dbReference>
<dbReference type="GO" id="GO:0046872">
    <property type="term" value="F:metal ion binding"/>
    <property type="evidence" value="ECO:0007669"/>
    <property type="project" value="UniProtKB-KW"/>
</dbReference>
<reference evidence="5 7" key="1">
    <citation type="submission" date="2020-01" db="EMBL/GenBank/DDBJ databases">
        <authorList>
            <consortium name="DOE Joint Genome Institute"/>
            <person name="Haridas S."/>
            <person name="Albert R."/>
            <person name="Binder M."/>
            <person name="Bloem J."/>
            <person name="Labutti K."/>
            <person name="Salamov A."/>
            <person name="Andreopoulos B."/>
            <person name="Baker S.E."/>
            <person name="Barry K."/>
            <person name="Bills G."/>
            <person name="Bluhm B.H."/>
            <person name="Cannon C."/>
            <person name="Castanera R."/>
            <person name="Culley D.E."/>
            <person name="Daum C."/>
            <person name="Ezra D."/>
            <person name="Gonzalez J.B."/>
            <person name="Henrissat B."/>
            <person name="Kuo A."/>
            <person name="Liang C."/>
            <person name="Lipzen A."/>
            <person name="Lutzoni F."/>
            <person name="Magnuson J."/>
            <person name="Mondo S."/>
            <person name="Nolan M."/>
            <person name="Ohm R."/>
            <person name="Pangilinan J."/>
            <person name="Park H.-J."/>
            <person name="Ramirez L."/>
            <person name="Alfaro M."/>
            <person name="Sun H."/>
            <person name="Tritt A."/>
            <person name="Yoshinaga Y."/>
            <person name="Zwiers L.-H."/>
            <person name="Turgeon B.G."/>
            <person name="Goodwin S.B."/>
            <person name="Spatafora J.W."/>
            <person name="Crous P.W."/>
            <person name="Grigoriev I.V."/>
        </authorList>
    </citation>
    <scope>NUCLEOTIDE SEQUENCE</scope>
    <source>
        <strain evidence="5 7">CBS 781.70</strain>
    </source>
</reference>
<feature type="domain" description="Fe2OG dioxygenase" evidence="4">
    <location>
        <begin position="252"/>
        <end position="374"/>
    </location>
</feature>
<keyword evidence="2" id="KW-0560">Oxidoreductase</keyword>
<dbReference type="AlphaFoldDB" id="A0A6G1GG84"/>
<dbReference type="OrthoDB" id="288590at2759"/>
<keyword evidence="3" id="KW-0812">Transmembrane</keyword>
<reference evidence="7" key="2">
    <citation type="submission" date="2020-04" db="EMBL/GenBank/DDBJ databases">
        <authorList>
            <consortium name="NCBI Genome Project"/>
        </authorList>
    </citation>
    <scope>NUCLEOTIDE SEQUENCE</scope>
    <source>
        <strain evidence="7">CBS 781.70</strain>
    </source>
</reference>
<dbReference type="InterPro" id="IPR044861">
    <property type="entry name" value="IPNS-like_FE2OG_OXY"/>
</dbReference>
<evidence type="ECO:0000313" key="6">
    <source>
        <dbReference type="Proteomes" id="UP000504638"/>
    </source>
</evidence>
<name>A0A6G1GG84_9PEZI</name>
<dbReference type="Pfam" id="PF03171">
    <property type="entry name" value="2OG-FeII_Oxy"/>
    <property type="match status" value="1"/>
</dbReference>
<dbReference type="EMBL" id="ML975149">
    <property type="protein sequence ID" value="KAF1817024.1"/>
    <property type="molecule type" value="Genomic_DNA"/>
</dbReference>
<keyword evidence="3" id="KW-0472">Membrane</keyword>
<keyword evidence="3" id="KW-1133">Transmembrane helix</keyword>
<evidence type="ECO:0000256" key="3">
    <source>
        <dbReference type="SAM" id="Phobius"/>
    </source>
</evidence>
<reference evidence="7" key="3">
    <citation type="submission" date="2025-04" db="UniProtKB">
        <authorList>
            <consortium name="RefSeq"/>
        </authorList>
    </citation>
    <scope>IDENTIFICATION</scope>
    <source>
        <strain evidence="7">CBS 781.70</strain>
    </source>
</reference>
<evidence type="ECO:0000313" key="7">
    <source>
        <dbReference type="RefSeq" id="XP_033538655.1"/>
    </source>
</evidence>
<proteinExistence type="inferred from homology"/>
<protein>
    <submittedName>
        <fullName evidence="5 7">Clavaminate synthase-like protein</fullName>
    </submittedName>
</protein>
<dbReference type="Gene3D" id="2.60.120.330">
    <property type="entry name" value="B-lactam Antibiotic, Isopenicillin N Synthase, Chain"/>
    <property type="match status" value="1"/>
</dbReference>
<comment type="similarity">
    <text evidence="1 2">Belongs to the iron/ascorbate-dependent oxidoreductase family.</text>
</comment>
<gene>
    <name evidence="5 7" type="ORF">P152DRAFT_6182</name>
</gene>
<dbReference type="GeneID" id="54423687"/>
<evidence type="ECO:0000313" key="5">
    <source>
        <dbReference type="EMBL" id="KAF1817024.1"/>
    </source>
</evidence>
<keyword evidence="6" id="KW-1185">Reference proteome</keyword>
<accession>A0A6G1GG84</accession>
<dbReference type="PROSITE" id="PS51471">
    <property type="entry name" value="FE2OG_OXY"/>
    <property type="match status" value="1"/>
</dbReference>
<dbReference type="InterPro" id="IPR005123">
    <property type="entry name" value="Oxoglu/Fe-dep_dioxygenase_dom"/>
</dbReference>
<evidence type="ECO:0000256" key="2">
    <source>
        <dbReference type="RuleBase" id="RU003682"/>
    </source>
</evidence>
<dbReference type="PANTHER" id="PTHR47990">
    <property type="entry name" value="2-OXOGLUTARATE (2OG) AND FE(II)-DEPENDENT OXYGENASE SUPERFAMILY PROTEIN-RELATED"/>
    <property type="match status" value="1"/>
</dbReference>
<dbReference type="InterPro" id="IPR050231">
    <property type="entry name" value="Iron_ascorbate_oxido_reductase"/>
</dbReference>
<feature type="transmembrane region" description="Helical" evidence="3">
    <location>
        <begin position="19"/>
        <end position="39"/>
    </location>
</feature>
<sequence length="475" mass="53333">MICHFGGPEQTSHQRRLEFLLILISTLTIASIMLASLALRSAVAGCRNYQCKNFAKCYQAITKFTRPFATMQDKQATMPPGYKAKAGAFQTFEIPQQVTGSRGDIILGKAMINAWRRDGILQVSMDESQRSVADKAFATSQRYFDIPYDRKASCVNDQSFSGYIASGEELTDNIADYSEIFTVTKDLPQSDPRVKAKWPCHGPCPWPDTRMKSSIKTYMNHLGDSGDKILQLIACGLELPDINELTKYTRDGWHHLRVLRFPARDKTNGKGKDGRGIGSHTDYGLLVIASQDSVGGLFIRPPYKDEKYANWEKSVAGAYENDHRWVYVPPVPNVFTVFPGDMMQYITNSYLPSTPHKVGLNNDQRFAFAYFHEPNFQATLEALPGFESDENSRGIHYGTHFTNMSMRNYPQRITAKRIRAENRMAVLHTPELKTLGAAPKPAPKEEQGAEGGMQRIVDAVKNKAEEVFFSNQVAV</sequence>
<dbReference type="SUPFAM" id="SSF51197">
    <property type="entry name" value="Clavaminate synthase-like"/>
    <property type="match status" value="1"/>
</dbReference>
<organism evidence="5">
    <name type="scientific">Eremomyces bilateralis CBS 781.70</name>
    <dbReference type="NCBI Taxonomy" id="1392243"/>
    <lineage>
        <taxon>Eukaryota</taxon>
        <taxon>Fungi</taxon>
        <taxon>Dikarya</taxon>
        <taxon>Ascomycota</taxon>
        <taxon>Pezizomycotina</taxon>
        <taxon>Dothideomycetes</taxon>
        <taxon>Dothideomycetes incertae sedis</taxon>
        <taxon>Eremomycetales</taxon>
        <taxon>Eremomycetaceae</taxon>
        <taxon>Eremomyces</taxon>
    </lineage>
</organism>
<dbReference type="GO" id="GO:0016491">
    <property type="term" value="F:oxidoreductase activity"/>
    <property type="evidence" value="ECO:0007669"/>
    <property type="project" value="UniProtKB-KW"/>
</dbReference>
<keyword evidence="2" id="KW-0408">Iron</keyword>
<dbReference type="InterPro" id="IPR027443">
    <property type="entry name" value="IPNS-like_sf"/>
</dbReference>
<dbReference type="Pfam" id="PF14226">
    <property type="entry name" value="DIOX_N"/>
    <property type="match status" value="1"/>
</dbReference>
<evidence type="ECO:0000259" key="4">
    <source>
        <dbReference type="PROSITE" id="PS51471"/>
    </source>
</evidence>
<dbReference type="RefSeq" id="XP_033538655.1">
    <property type="nucleotide sequence ID" value="XM_033683117.1"/>
</dbReference>
<keyword evidence="2" id="KW-0479">Metal-binding</keyword>
<dbReference type="GO" id="GO:0044283">
    <property type="term" value="P:small molecule biosynthetic process"/>
    <property type="evidence" value="ECO:0007669"/>
    <property type="project" value="UniProtKB-ARBA"/>
</dbReference>